<dbReference type="SUPFAM" id="SSF56112">
    <property type="entry name" value="Protein kinase-like (PK-like)"/>
    <property type="match status" value="1"/>
</dbReference>
<keyword evidence="5 7" id="KW-0067">ATP-binding</keyword>
<protein>
    <recommendedName>
        <fullName evidence="11">Aurora kinase</fullName>
        <ecNumber evidence="11">2.7.11.1</ecNumber>
    </recommendedName>
</protein>
<evidence type="ECO:0000256" key="3">
    <source>
        <dbReference type="ARBA" id="ARBA00022741"/>
    </source>
</evidence>
<dbReference type="InterPro" id="IPR017441">
    <property type="entry name" value="Protein_kinase_ATP_BS"/>
</dbReference>
<dbReference type="PROSITE" id="PS50011">
    <property type="entry name" value="PROTEIN_KINASE_DOM"/>
    <property type="match status" value="1"/>
</dbReference>
<feature type="binding site" evidence="7">
    <location>
        <begin position="82"/>
        <end position="84"/>
    </location>
    <ligand>
        <name>ATP</name>
        <dbReference type="ChEBI" id="CHEBI:30616"/>
    </ligand>
</feature>
<dbReference type="GO" id="GO:0004674">
    <property type="term" value="F:protein serine/threonine kinase activity"/>
    <property type="evidence" value="ECO:0007669"/>
    <property type="project" value="UniProtKB-KW"/>
</dbReference>
<dbReference type="PANTHER" id="PTHR24350">
    <property type="entry name" value="SERINE/THREONINE-PROTEIN KINASE IAL-RELATED"/>
    <property type="match status" value="1"/>
</dbReference>
<feature type="domain" description="Protein kinase" evidence="12">
    <location>
        <begin position="4"/>
        <end position="253"/>
    </location>
</feature>
<dbReference type="GO" id="GO:0005524">
    <property type="term" value="F:ATP binding"/>
    <property type="evidence" value="ECO:0007669"/>
    <property type="project" value="UniProtKB-UniRule"/>
</dbReference>
<evidence type="ECO:0000256" key="5">
    <source>
        <dbReference type="ARBA" id="ARBA00022840"/>
    </source>
</evidence>
<dbReference type="InterPro" id="IPR008271">
    <property type="entry name" value="Ser/Thr_kinase_AS"/>
</dbReference>
<dbReference type="FunFam" id="1.10.510.10:FF:000571">
    <property type="entry name" value="Maternal embryonic leucine zipper kinase"/>
    <property type="match status" value="1"/>
</dbReference>
<dbReference type="EMBL" id="GIBP01005203">
    <property type="protein sequence ID" value="NDV34172.1"/>
    <property type="molecule type" value="Transcribed_RNA"/>
</dbReference>
<evidence type="ECO:0000256" key="8">
    <source>
        <dbReference type="PIRSR" id="PIRSR630616-3"/>
    </source>
</evidence>
<evidence type="ECO:0000256" key="7">
    <source>
        <dbReference type="PIRSR" id="PIRSR630616-2"/>
    </source>
</evidence>
<dbReference type="PROSITE" id="PS00108">
    <property type="entry name" value="PROTEIN_KINASE_ST"/>
    <property type="match status" value="1"/>
</dbReference>
<evidence type="ECO:0000256" key="1">
    <source>
        <dbReference type="ARBA" id="ARBA00022527"/>
    </source>
</evidence>
<evidence type="ECO:0000259" key="12">
    <source>
        <dbReference type="PROSITE" id="PS50011"/>
    </source>
</evidence>
<dbReference type="EC" id="2.7.11.1" evidence="11"/>
<dbReference type="FunFam" id="3.30.200.20:FF:000042">
    <property type="entry name" value="Aurora kinase A"/>
    <property type="match status" value="1"/>
</dbReference>
<keyword evidence="4 11" id="KW-0418">Kinase</keyword>
<accession>A0A6B2LAT4</accession>
<dbReference type="CDD" id="cd14007">
    <property type="entry name" value="STKc_Aurora"/>
    <property type="match status" value="1"/>
</dbReference>
<dbReference type="InterPro" id="IPR030616">
    <property type="entry name" value="Aur-like"/>
</dbReference>
<name>A0A6B2LAT4_9EUKA</name>
<evidence type="ECO:0000313" key="13">
    <source>
        <dbReference type="EMBL" id="NDV34172.1"/>
    </source>
</evidence>
<dbReference type="AlphaFoldDB" id="A0A6B2LAT4"/>
<evidence type="ECO:0000256" key="2">
    <source>
        <dbReference type="ARBA" id="ARBA00022679"/>
    </source>
</evidence>
<proteinExistence type="inferred from homology"/>
<dbReference type="PIRSF" id="PIRSF000654">
    <property type="entry name" value="Integrin-linked_kinase"/>
    <property type="match status" value="1"/>
</dbReference>
<evidence type="ECO:0000256" key="11">
    <source>
        <dbReference type="RuleBase" id="RU367134"/>
    </source>
</evidence>
<dbReference type="SMART" id="SM00220">
    <property type="entry name" value="S_TKc"/>
    <property type="match status" value="1"/>
</dbReference>
<keyword evidence="3 7" id="KW-0547">Nucleotide-binding</keyword>
<evidence type="ECO:0000256" key="4">
    <source>
        <dbReference type="ARBA" id="ARBA00022777"/>
    </source>
</evidence>
<reference evidence="13" key="1">
    <citation type="journal article" date="2020" name="J. Eukaryot. Microbiol.">
        <title>De novo Sequencing, Assembly and Annotation of the Transcriptome for the Free-Living Testate Amoeba Arcella intermedia.</title>
        <authorList>
            <person name="Ribeiro G.M."/>
            <person name="Porfirio-Sousa A.L."/>
            <person name="Maurer-Alcala X.X."/>
            <person name="Katz L.A."/>
            <person name="Lahr D.J.G."/>
        </authorList>
    </citation>
    <scope>NUCLEOTIDE SEQUENCE</scope>
</reference>
<comment type="catalytic activity">
    <reaction evidence="11">
        <text>L-seryl-[protein] + ATP = O-phospho-L-seryl-[protein] + ADP + H(+)</text>
        <dbReference type="Rhea" id="RHEA:17989"/>
        <dbReference type="Rhea" id="RHEA-COMP:9863"/>
        <dbReference type="Rhea" id="RHEA-COMP:11604"/>
        <dbReference type="ChEBI" id="CHEBI:15378"/>
        <dbReference type="ChEBI" id="CHEBI:29999"/>
        <dbReference type="ChEBI" id="CHEBI:30616"/>
        <dbReference type="ChEBI" id="CHEBI:83421"/>
        <dbReference type="ChEBI" id="CHEBI:456216"/>
        <dbReference type="EC" id="2.7.11.1"/>
    </reaction>
</comment>
<feature type="active site" description="Proton acceptor" evidence="6">
    <location>
        <position position="126"/>
    </location>
</feature>
<organism evidence="13">
    <name type="scientific">Arcella intermedia</name>
    <dbReference type="NCBI Taxonomy" id="1963864"/>
    <lineage>
        <taxon>Eukaryota</taxon>
        <taxon>Amoebozoa</taxon>
        <taxon>Tubulinea</taxon>
        <taxon>Elardia</taxon>
        <taxon>Arcellinida</taxon>
        <taxon>Sphaerothecina</taxon>
        <taxon>Arcellidae</taxon>
        <taxon>Arcella</taxon>
    </lineage>
</organism>
<comment type="catalytic activity">
    <reaction evidence="11">
        <text>L-threonyl-[protein] + ATP = O-phospho-L-threonyl-[protein] + ADP + H(+)</text>
        <dbReference type="Rhea" id="RHEA:46608"/>
        <dbReference type="Rhea" id="RHEA-COMP:11060"/>
        <dbReference type="Rhea" id="RHEA-COMP:11605"/>
        <dbReference type="ChEBI" id="CHEBI:15378"/>
        <dbReference type="ChEBI" id="CHEBI:30013"/>
        <dbReference type="ChEBI" id="CHEBI:30616"/>
        <dbReference type="ChEBI" id="CHEBI:61977"/>
        <dbReference type="ChEBI" id="CHEBI:456216"/>
        <dbReference type="EC" id="2.7.11.1"/>
    </reaction>
</comment>
<keyword evidence="1 10" id="KW-0723">Serine/threonine-protein kinase</keyword>
<comment type="similarity">
    <text evidence="11">Belongs to the protein kinase superfamily. Ser/Thr protein kinase family. Aurora subfamily.</text>
</comment>
<feature type="cross-link" description="Glycyl lysine isopeptide (Lys-Gly) (interchain with G-Cter in SUMO2)" evidence="8">
    <location>
        <position position="128"/>
    </location>
</feature>
<dbReference type="Pfam" id="PF00069">
    <property type="entry name" value="Pkinase"/>
    <property type="match status" value="1"/>
</dbReference>
<feature type="binding site" evidence="7 9">
    <location>
        <position position="33"/>
    </location>
    <ligand>
        <name>ATP</name>
        <dbReference type="ChEBI" id="CHEBI:30616"/>
    </ligand>
</feature>
<keyword evidence="2 11" id="KW-0808">Transferase</keyword>
<evidence type="ECO:0000256" key="9">
    <source>
        <dbReference type="PROSITE-ProRule" id="PRU10141"/>
    </source>
</evidence>
<feature type="binding site" evidence="7">
    <location>
        <position position="144"/>
    </location>
    <ligand>
        <name>ATP</name>
        <dbReference type="ChEBI" id="CHEBI:30616"/>
    </ligand>
</feature>
<evidence type="ECO:0000256" key="6">
    <source>
        <dbReference type="PIRSR" id="PIRSR630616-1"/>
    </source>
</evidence>
<sequence>MKDFEIGRTLGKGRFATVYLSRERKSGTIVVLKIIYKAVLAELGAEKSLRSEIEINAHLNHKNLIRIYGYFSDEERIYLVLEYAMNGDLLNEVQLCRLDERQAAGYIFQIACGLQHMHKHYVIHRDIKLDNIYLNAEGEIKIGDFGWAVHKPKNLEGQIVGTKSYLAPEMLLGQNYDYRVDIWSLGVVAYAMIVGELPFFGDNDAELEQNILNAKPKIPGFVSKPCKDLLVNLLKKNPEERITLEELFSHPWITEMNSPPSLKELCIQYIRETNDLEGYDLSVLDPELIEELDFDAVHHRFLSE</sequence>
<dbReference type="InterPro" id="IPR011009">
    <property type="entry name" value="Kinase-like_dom_sf"/>
</dbReference>
<dbReference type="InterPro" id="IPR000719">
    <property type="entry name" value="Prot_kinase_dom"/>
</dbReference>
<feature type="binding site" evidence="7">
    <location>
        <position position="14"/>
    </location>
    <ligand>
        <name>ATP</name>
        <dbReference type="ChEBI" id="CHEBI:30616"/>
    </ligand>
</feature>
<evidence type="ECO:0000256" key="10">
    <source>
        <dbReference type="RuleBase" id="RU000304"/>
    </source>
</evidence>
<dbReference type="PROSITE" id="PS00107">
    <property type="entry name" value="PROTEIN_KINASE_ATP"/>
    <property type="match status" value="1"/>
</dbReference>
<dbReference type="Gene3D" id="1.10.510.10">
    <property type="entry name" value="Transferase(Phosphotransferase) domain 1"/>
    <property type="match status" value="1"/>
</dbReference>